<dbReference type="RefSeq" id="WP_033303779.1">
    <property type="nucleotide sequence ID" value="NZ_JBHSJE010000011.1"/>
</dbReference>
<evidence type="ECO:0000313" key="1">
    <source>
        <dbReference type="EMBL" id="MFC4982537.1"/>
    </source>
</evidence>
<reference evidence="2" key="1">
    <citation type="journal article" date="2019" name="Int. J. Syst. Evol. Microbiol.">
        <title>The Global Catalogue of Microorganisms (GCM) 10K type strain sequencing project: providing services to taxonomists for standard genome sequencing and annotation.</title>
        <authorList>
            <consortium name="The Broad Institute Genomics Platform"/>
            <consortium name="The Broad Institute Genome Sequencing Center for Infectious Disease"/>
            <person name="Wu L."/>
            <person name="Ma J."/>
        </authorList>
    </citation>
    <scope>NUCLEOTIDE SEQUENCE [LARGE SCALE GENOMIC DNA]</scope>
    <source>
        <strain evidence="2">ICMP 257</strain>
    </source>
</reference>
<dbReference type="PANTHER" id="PTHR42749:SF1">
    <property type="entry name" value="CELL SHAPE-DETERMINING PROTEIN MREB"/>
    <property type="match status" value="1"/>
</dbReference>
<organism evidence="1 2">
    <name type="scientific">Streptomyces atroolivaceus</name>
    <dbReference type="NCBI Taxonomy" id="66869"/>
    <lineage>
        <taxon>Bacteria</taxon>
        <taxon>Bacillati</taxon>
        <taxon>Actinomycetota</taxon>
        <taxon>Actinomycetes</taxon>
        <taxon>Kitasatosporales</taxon>
        <taxon>Streptomycetaceae</taxon>
        <taxon>Streptomyces</taxon>
    </lineage>
</organism>
<name>A0ABV9VHB3_STRAZ</name>
<keyword evidence="2" id="KW-1185">Reference proteome</keyword>
<dbReference type="Gene3D" id="3.30.420.40">
    <property type="match status" value="1"/>
</dbReference>
<dbReference type="InterPro" id="IPR043129">
    <property type="entry name" value="ATPase_NBD"/>
</dbReference>
<sequence>MRSSRDGRRRRRPVLRRPDAHVGDVHRAGPLRGLAVDLGSSGARAWVPGQGLVTGGPGGWDEHARRPVRRGRIIDAESCAGLLERLADAALGARRQDSVIVLSHPVLAGREHRAQARELLAALGVSGAVVLNSASAAAACAGPPDGGPVLVVDMGAELTEVALLVDGTVVDARQTDAGLTDLEPGSMPAELARNVLDMITSMWREDQHGAVRGALRRGPVLTGGGALHGEVTDRIAGCLGAPVSIARDPSTTVVRGAALVLESLLGSAGADPDPARPVRLR</sequence>
<gene>
    <name evidence="1" type="ORF">ACFPL4_30050</name>
</gene>
<dbReference type="Proteomes" id="UP001595908">
    <property type="component" value="Unassembled WGS sequence"/>
</dbReference>
<dbReference type="InterPro" id="IPR004000">
    <property type="entry name" value="Actin"/>
</dbReference>
<dbReference type="PANTHER" id="PTHR42749">
    <property type="entry name" value="CELL SHAPE-DETERMINING PROTEIN MREB"/>
    <property type="match status" value="1"/>
</dbReference>
<comment type="caution">
    <text evidence="1">The sequence shown here is derived from an EMBL/GenBank/DDBJ whole genome shotgun (WGS) entry which is preliminary data.</text>
</comment>
<evidence type="ECO:0000313" key="2">
    <source>
        <dbReference type="Proteomes" id="UP001595908"/>
    </source>
</evidence>
<accession>A0ABV9VHB3</accession>
<dbReference type="SUPFAM" id="SSF53067">
    <property type="entry name" value="Actin-like ATPase domain"/>
    <property type="match status" value="1"/>
</dbReference>
<proteinExistence type="predicted"/>
<dbReference type="Pfam" id="PF00022">
    <property type="entry name" value="Actin"/>
    <property type="match status" value="1"/>
</dbReference>
<dbReference type="EMBL" id="JBHSJE010000011">
    <property type="protein sequence ID" value="MFC4982537.1"/>
    <property type="molecule type" value="Genomic_DNA"/>
</dbReference>
<protein>
    <submittedName>
        <fullName evidence="1">Rod shape-determining protein</fullName>
    </submittedName>
</protein>
<dbReference type="GeneID" id="31235844"/>